<sequence length="107" mass="12018">NLQVLRSSLERFIGPFMETFTATQRLSEAHFEPSTTDRVGSTGDSSGSTEHAFSPPRQETPEGSAEVERSRADQQRKEETLEDLRRRVAELTERIDRLGSGPRDAAR</sequence>
<feature type="non-terminal residue" evidence="2">
    <location>
        <position position="1"/>
    </location>
</feature>
<dbReference type="EMBL" id="BARS01032545">
    <property type="protein sequence ID" value="GAG15903.1"/>
    <property type="molecule type" value="Genomic_DNA"/>
</dbReference>
<feature type="compositionally biased region" description="Basic and acidic residues" evidence="1">
    <location>
        <begin position="66"/>
        <end position="83"/>
    </location>
</feature>
<organism evidence="2">
    <name type="scientific">marine sediment metagenome</name>
    <dbReference type="NCBI Taxonomy" id="412755"/>
    <lineage>
        <taxon>unclassified sequences</taxon>
        <taxon>metagenomes</taxon>
        <taxon>ecological metagenomes</taxon>
    </lineage>
</organism>
<dbReference type="AlphaFoldDB" id="X0VTW3"/>
<reference evidence="2" key="1">
    <citation type="journal article" date="2014" name="Front. Microbiol.">
        <title>High frequency of phylogenetically diverse reductive dehalogenase-homologous genes in deep subseafloor sedimentary metagenomes.</title>
        <authorList>
            <person name="Kawai M."/>
            <person name="Futagami T."/>
            <person name="Toyoda A."/>
            <person name="Takaki Y."/>
            <person name="Nishi S."/>
            <person name="Hori S."/>
            <person name="Arai W."/>
            <person name="Tsubouchi T."/>
            <person name="Morono Y."/>
            <person name="Uchiyama I."/>
            <person name="Ito T."/>
            <person name="Fujiyama A."/>
            <person name="Inagaki F."/>
            <person name="Takami H."/>
        </authorList>
    </citation>
    <scope>NUCLEOTIDE SEQUENCE</scope>
    <source>
        <strain evidence="2">Expedition CK06-06</strain>
    </source>
</reference>
<comment type="caution">
    <text evidence="2">The sequence shown here is derived from an EMBL/GenBank/DDBJ whole genome shotgun (WGS) entry which is preliminary data.</text>
</comment>
<evidence type="ECO:0000313" key="2">
    <source>
        <dbReference type="EMBL" id="GAG15903.1"/>
    </source>
</evidence>
<name>X0VTW3_9ZZZZ</name>
<gene>
    <name evidence="2" type="ORF">S01H1_50506</name>
</gene>
<proteinExistence type="predicted"/>
<feature type="region of interest" description="Disordered" evidence="1">
    <location>
        <begin position="24"/>
        <end position="83"/>
    </location>
</feature>
<accession>X0VTW3</accession>
<evidence type="ECO:0000256" key="1">
    <source>
        <dbReference type="SAM" id="MobiDB-lite"/>
    </source>
</evidence>
<feature type="compositionally biased region" description="Polar residues" evidence="1">
    <location>
        <begin position="33"/>
        <end position="51"/>
    </location>
</feature>
<protein>
    <submittedName>
        <fullName evidence="2">Uncharacterized protein</fullName>
    </submittedName>
</protein>